<evidence type="ECO:0000313" key="1">
    <source>
        <dbReference type="EMBL" id="MDT1975147.1"/>
    </source>
</evidence>
<dbReference type="EMBL" id="JALRMR010000017">
    <property type="protein sequence ID" value="MDT1975147.1"/>
    <property type="molecule type" value="Genomic_DNA"/>
</dbReference>
<organism evidence="1 2">
    <name type="scientific">Carnobacterium divergens</name>
    <name type="common">Lactobacillus divergens</name>
    <dbReference type="NCBI Taxonomy" id="2748"/>
    <lineage>
        <taxon>Bacteria</taxon>
        <taxon>Bacillati</taxon>
        <taxon>Bacillota</taxon>
        <taxon>Bacilli</taxon>
        <taxon>Lactobacillales</taxon>
        <taxon>Carnobacteriaceae</taxon>
        <taxon>Carnobacterium</taxon>
    </lineage>
</organism>
<comment type="caution">
    <text evidence="1">The sequence shown here is derived from an EMBL/GenBank/DDBJ whole genome shotgun (WGS) entry which is preliminary data.</text>
</comment>
<sequence>MLNTWFINRQGNVVNYELVRDYEIKSDYLTGDLSKFVVTQYQTIKKGMFVISKYASQGNVAFFGVVKSVDNSTINCGEIFTTADFEITTTSKSGNSFEAHVISLINKYLINDPSKEANIIEITKLTDTPHVYQPSDPPTARNLTSYLINGFKKYNIVWKFVEWDGKKIKTTIERIDRSLQIKDNGNSFANWEYYSSSLADVNKLLIVDKATNDMENIGLFATYYLTSDNEITTNWQDARVIKPTQEKVFFYDNAAEDKPSYIDVANSELKGNVYSHEIEFDLYKDSTLIDFENLEIGTLFNIYRGSELFQSVLTGYSFSSGSSFVHLTFGNIRSRLSEILE</sequence>
<gene>
    <name evidence="1" type="ORF">MX635_12135</name>
</gene>
<protein>
    <submittedName>
        <fullName evidence="1">Uncharacterized protein</fullName>
    </submittedName>
</protein>
<name>A0AAW8RCD6_CARDV</name>
<reference evidence="1" key="1">
    <citation type="submission" date="2022-04" db="EMBL/GenBank/DDBJ databases">
        <title>Draft genome sequences of lactic acid bacteria (LAB) strains involved in meat spoilage.</title>
        <authorList>
            <person name="Palevich N."/>
        </authorList>
    </citation>
    <scope>NUCLEOTIDE SEQUENCE</scope>
    <source>
        <strain evidence="1">9-14</strain>
    </source>
</reference>
<evidence type="ECO:0000313" key="2">
    <source>
        <dbReference type="Proteomes" id="UP001249945"/>
    </source>
</evidence>
<proteinExistence type="predicted"/>
<dbReference type="AlphaFoldDB" id="A0AAW8RCD6"/>
<dbReference type="Proteomes" id="UP001249945">
    <property type="component" value="Unassembled WGS sequence"/>
</dbReference>
<accession>A0AAW8RCD6</accession>
<dbReference type="RefSeq" id="WP_311780889.1">
    <property type="nucleotide sequence ID" value="NZ_JALRMR010000017.1"/>
</dbReference>